<sequence length="477" mass="51978">MLTLWGPFDVIYPVLIVAVASLGLILLASRHGKLLQAFPSLSWLVFMQVPFAIQASGLIADIARTQAFGIAIIGLFLIGGDLVSLLRSHGSSSASGLKPDRRGLLLFLAALCTLLIVWLPIYHLAHVAEIPLLDAFSGGLSKQTSESRERFGKLLEVPRIYKISFNWIITVFGPLLVALSLGLIRKRALRLAAIGVIFAWLSCYAVLSTAKQPLLAFIVFAAVVSSDYWSSWLQLVIRRTVVAGFVAFMAFSVYYSAELVSYQNSIGSYSKAYRDLIANVYTKNDLRGFSIGDVNRSIDSNKEPLYLRVPHYIVYRTFLTPVEVAYHWYAYFPSVGGGWRTPAELVGIFPPGLTHAANRVGVWAYVERFPDHYLNSVSAYSSLDADAYSFGGLLYVAAAGLVVFGMRMAAMLADISSFGRAVSALLICQIGMFAMSASVQAILVAQGAGLLVLLSVVIWCLSIGDTAQASNQHAHEI</sequence>
<evidence type="ECO:0000256" key="1">
    <source>
        <dbReference type="SAM" id="Phobius"/>
    </source>
</evidence>
<evidence type="ECO:0008006" key="4">
    <source>
        <dbReference type="Google" id="ProtNLM"/>
    </source>
</evidence>
<reference evidence="2 3" key="1">
    <citation type="submission" date="2023-08" db="EMBL/GenBank/DDBJ databases">
        <title>Pathogen: clinical or host-associated sample.</title>
        <authorList>
            <person name="Hergert J."/>
            <person name="Casey R."/>
            <person name="Wagner J."/>
            <person name="Young E.L."/>
            <person name="Oakeson K.F."/>
        </authorList>
    </citation>
    <scope>NUCLEOTIDE SEQUENCE [LARGE SCALE GENOMIC DNA]</scope>
    <source>
        <strain evidence="2 3">UPHL-collab-2</strain>
    </source>
</reference>
<feature type="transmembrane region" description="Helical" evidence="1">
    <location>
        <begin position="191"/>
        <end position="207"/>
    </location>
</feature>
<feature type="transmembrane region" description="Helical" evidence="1">
    <location>
        <begin position="213"/>
        <end position="229"/>
    </location>
</feature>
<feature type="transmembrane region" description="Helical" evidence="1">
    <location>
        <begin position="418"/>
        <end position="435"/>
    </location>
</feature>
<feature type="transmembrane region" description="Helical" evidence="1">
    <location>
        <begin position="41"/>
        <end position="60"/>
    </location>
</feature>
<feature type="transmembrane region" description="Helical" evidence="1">
    <location>
        <begin position="441"/>
        <end position="461"/>
    </location>
</feature>
<protein>
    <recommendedName>
        <fullName evidence="4">Oligosaccharide repeat unit polymerase</fullName>
    </recommendedName>
</protein>
<keyword evidence="1" id="KW-1133">Transmembrane helix</keyword>
<evidence type="ECO:0000313" key="3">
    <source>
        <dbReference type="Proteomes" id="UP001225788"/>
    </source>
</evidence>
<keyword evidence="1" id="KW-0812">Transmembrane</keyword>
<feature type="transmembrane region" description="Helical" evidence="1">
    <location>
        <begin position="104"/>
        <end position="125"/>
    </location>
</feature>
<proteinExistence type="predicted"/>
<evidence type="ECO:0000313" key="2">
    <source>
        <dbReference type="EMBL" id="WLS01481.1"/>
    </source>
</evidence>
<organism evidence="2 3">
    <name type="scientific">Shinella oryzae</name>
    <dbReference type="NCBI Taxonomy" id="2871820"/>
    <lineage>
        <taxon>Bacteria</taxon>
        <taxon>Pseudomonadati</taxon>
        <taxon>Pseudomonadota</taxon>
        <taxon>Alphaproteobacteria</taxon>
        <taxon>Hyphomicrobiales</taxon>
        <taxon>Rhizobiaceae</taxon>
        <taxon>Shinella</taxon>
    </lineage>
</organism>
<accession>A0ABY9JYW5</accession>
<feature type="transmembrane region" description="Helical" evidence="1">
    <location>
        <begin position="12"/>
        <end position="29"/>
    </location>
</feature>
<feature type="transmembrane region" description="Helical" evidence="1">
    <location>
        <begin position="66"/>
        <end position="83"/>
    </location>
</feature>
<feature type="transmembrane region" description="Helical" evidence="1">
    <location>
        <begin position="387"/>
        <end position="406"/>
    </location>
</feature>
<name>A0ABY9JYW5_9HYPH</name>
<feature type="transmembrane region" description="Helical" evidence="1">
    <location>
        <begin position="163"/>
        <end position="184"/>
    </location>
</feature>
<dbReference type="Proteomes" id="UP001225788">
    <property type="component" value="Chromosome"/>
</dbReference>
<feature type="transmembrane region" description="Helical" evidence="1">
    <location>
        <begin position="236"/>
        <end position="255"/>
    </location>
</feature>
<gene>
    <name evidence="2" type="ORF">Q9315_08395</name>
</gene>
<keyword evidence="3" id="KW-1185">Reference proteome</keyword>
<dbReference type="RefSeq" id="WP_306156408.1">
    <property type="nucleotide sequence ID" value="NZ_CP132314.1"/>
</dbReference>
<keyword evidence="1" id="KW-0472">Membrane</keyword>
<dbReference type="EMBL" id="CP132314">
    <property type="protein sequence ID" value="WLS01481.1"/>
    <property type="molecule type" value="Genomic_DNA"/>
</dbReference>